<reference evidence="1 2" key="1">
    <citation type="submission" date="2021-12" db="EMBL/GenBank/DDBJ databases">
        <title>Sinirhodobacter sp. WL0062 is a bacterium isolated from seawater.</title>
        <authorList>
            <person name="Wang L."/>
            <person name="He W."/>
            <person name="Zhang D.-F."/>
        </authorList>
    </citation>
    <scope>NUCLEOTIDE SEQUENCE [LARGE SCALE GENOMIC DNA]</scope>
    <source>
        <strain evidence="1 2">WL0062</strain>
    </source>
</reference>
<name>A0ABS8Z1V7_9RHOB</name>
<organism evidence="1 2">
    <name type="scientific">Rhodobacter flavimaris</name>
    <dbReference type="NCBI Taxonomy" id="2907145"/>
    <lineage>
        <taxon>Bacteria</taxon>
        <taxon>Pseudomonadati</taxon>
        <taxon>Pseudomonadota</taxon>
        <taxon>Alphaproteobacteria</taxon>
        <taxon>Rhodobacterales</taxon>
        <taxon>Rhodobacter group</taxon>
        <taxon>Rhodobacter</taxon>
    </lineage>
</organism>
<evidence type="ECO:0000313" key="2">
    <source>
        <dbReference type="Proteomes" id="UP001521181"/>
    </source>
</evidence>
<keyword evidence="2" id="KW-1185">Reference proteome</keyword>
<evidence type="ECO:0000313" key="1">
    <source>
        <dbReference type="EMBL" id="MCE5974942.1"/>
    </source>
</evidence>
<comment type="caution">
    <text evidence="1">The sequence shown here is derived from an EMBL/GenBank/DDBJ whole genome shotgun (WGS) entry which is preliminary data.</text>
</comment>
<dbReference type="SUPFAM" id="SSF54427">
    <property type="entry name" value="NTF2-like"/>
    <property type="match status" value="1"/>
</dbReference>
<proteinExistence type="predicted"/>
<protein>
    <submittedName>
        <fullName evidence="1">Nuclear transport factor 2 family protein</fullName>
    </submittedName>
</protein>
<dbReference type="Gene3D" id="3.10.450.50">
    <property type="match status" value="1"/>
</dbReference>
<dbReference type="EMBL" id="JAJUOS010000014">
    <property type="protein sequence ID" value="MCE5974942.1"/>
    <property type="molecule type" value="Genomic_DNA"/>
</dbReference>
<dbReference type="InterPro" id="IPR032710">
    <property type="entry name" value="NTF2-like_dom_sf"/>
</dbReference>
<sequence>MSDDEAIIQLVRNHFEALYWSEGEEPAWERFRADFLPDAVLCSAARPAQLRSVHGFIERMETVARKNLLSFEEHTRGMKILRFGSVAVVLASSELLENGTETSHDISGYLLVKSAGRWLIMAHAWDQADEGNSILEELYRERAGA</sequence>
<accession>A0ABS8Z1V7</accession>
<gene>
    <name evidence="1" type="ORF">LZA78_15775</name>
</gene>
<dbReference type="RefSeq" id="WP_233677877.1">
    <property type="nucleotide sequence ID" value="NZ_JAJUOS010000014.1"/>
</dbReference>
<dbReference type="Proteomes" id="UP001521181">
    <property type="component" value="Unassembled WGS sequence"/>
</dbReference>